<proteinExistence type="predicted"/>
<dbReference type="EMBL" id="NSKD01000008">
    <property type="protein sequence ID" value="PAU77807.1"/>
    <property type="molecule type" value="Genomic_DNA"/>
</dbReference>
<dbReference type="InterPro" id="IPR050261">
    <property type="entry name" value="FrsA_esterase"/>
</dbReference>
<dbReference type="Gene3D" id="1.10.10.800">
    <property type="match status" value="1"/>
</dbReference>
<dbReference type="OrthoDB" id="9805123at2"/>
<organism evidence="3 4">
    <name type="scientific">Halovibrio salipaludis</name>
    <dbReference type="NCBI Taxonomy" id="2032626"/>
    <lineage>
        <taxon>Bacteria</taxon>
        <taxon>Pseudomonadati</taxon>
        <taxon>Pseudomonadota</taxon>
        <taxon>Gammaproteobacteria</taxon>
        <taxon>Oceanospirillales</taxon>
        <taxon>Halomonadaceae</taxon>
        <taxon>Halovibrio</taxon>
    </lineage>
</organism>
<dbReference type="RefSeq" id="WP_095618372.1">
    <property type="nucleotide sequence ID" value="NZ_NSKD01000008.1"/>
</dbReference>
<reference evidence="3 4" key="1">
    <citation type="submission" date="2017-08" db="EMBL/GenBank/DDBJ databases">
        <title>Halovibrio sewagensis sp. nov., isolated from wastewater of high salinity.</title>
        <authorList>
            <person name="Dong X."/>
            <person name="Zhang G."/>
        </authorList>
    </citation>
    <scope>NUCLEOTIDE SEQUENCE [LARGE SCALE GENOMIC DNA]</scope>
    <source>
        <strain evidence="3 4">YL5-2</strain>
    </source>
</reference>
<evidence type="ECO:0000313" key="3">
    <source>
        <dbReference type="EMBL" id="PAU77807.1"/>
    </source>
</evidence>
<keyword evidence="1 3" id="KW-0378">Hydrolase</keyword>
<evidence type="ECO:0000313" key="4">
    <source>
        <dbReference type="Proteomes" id="UP000218896"/>
    </source>
</evidence>
<dbReference type="PANTHER" id="PTHR22946">
    <property type="entry name" value="DIENELACTONE HYDROLASE DOMAIN-CONTAINING PROTEIN-RELATED"/>
    <property type="match status" value="1"/>
</dbReference>
<evidence type="ECO:0000256" key="1">
    <source>
        <dbReference type="ARBA" id="ARBA00022801"/>
    </source>
</evidence>
<accession>A0A2A2EZM2</accession>
<sequence length="302" mass="32517">MSLEPTEVRFHVEGEALAGWWFQPATPARSPCPCIVMAHGLGGTRDAGLVPYARAFAEAGFAVLLFDYRHFGASAGEPRQLVSVRRQLADWQGAIDFARQQQGIDPERIALWGSSFSGGHVLVAAARDGGVAAVSAQGPMMDGLAAVLNVVGYAGIGGILRLSTLALRDQLRALLGGTPLYAPIVGRPGETAAMATEDAYDGYRAIAPADWRNELAARLALQLPLYRPLRHARRLPCPVLIQVCGRDSVAPPEAAEKAASRAGGRAELRRYEDLGHFDIYVGEGFERSSTDQIDFFQRHLLS</sequence>
<keyword evidence="4" id="KW-1185">Reference proteome</keyword>
<dbReference type="InterPro" id="IPR022742">
    <property type="entry name" value="Hydrolase_4"/>
</dbReference>
<dbReference type="GO" id="GO:0052689">
    <property type="term" value="F:carboxylic ester hydrolase activity"/>
    <property type="evidence" value="ECO:0007669"/>
    <property type="project" value="UniProtKB-ARBA"/>
</dbReference>
<feature type="domain" description="Serine aminopeptidase S33" evidence="2">
    <location>
        <begin position="31"/>
        <end position="276"/>
    </location>
</feature>
<dbReference type="Gene3D" id="3.40.50.1820">
    <property type="entry name" value="alpha/beta hydrolase"/>
    <property type="match status" value="1"/>
</dbReference>
<gene>
    <name evidence="3" type="ORF">CK501_14005</name>
</gene>
<protein>
    <submittedName>
        <fullName evidence="3">Alpha/beta hydrolase</fullName>
    </submittedName>
</protein>
<name>A0A2A2EZM2_9GAMM</name>
<dbReference type="Pfam" id="PF12146">
    <property type="entry name" value="Hydrolase_4"/>
    <property type="match status" value="1"/>
</dbReference>
<dbReference type="AlphaFoldDB" id="A0A2A2EZM2"/>
<dbReference type="InterPro" id="IPR029058">
    <property type="entry name" value="AB_hydrolase_fold"/>
</dbReference>
<evidence type="ECO:0000259" key="2">
    <source>
        <dbReference type="Pfam" id="PF12146"/>
    </source>
</evidence>
<comment type="caution">
    <text evidence="3">The sequence shown here is derived from an EMBL/GenBank/DDBJ whole genome shotgun (WGS) entry which is preliminary data.</text>
</comment>
<dbReference type="SUPFAM" id="SSF53474">
    <property type="entry name" value="alpha/beta-Hydrolases"/>
    <property type="match status" value="1"/>
</dbReference>
<dbReference type="PANTHER" id="PTHR22946:SF9">
    <property type="entry name" value="POLYKETIDE TRANSFERASE AF380"/>
    <property type="match status" value="1"/>
</dbReference>
<dbReference type="Proteomes" id="UP000218896">
    <property type="component" value="Unassembled WGS sequence"/>
</dbReference>